<name>A0A382VEY5_9ZZZZ</name>
<dbReference type="EMBL" id="UINC01151159">
    <property type="protein sequence ID" value="SVD44595.1"/>
    <property type="molecule type" value="Genomic_DNA"/>
</dbReference>
<dbReference type="AlphaFoldDB" id="A0A382VEY5"/>
<dbReference type="PANTHER" id="PTHR34071">
    <property type="entry name" value="5-NITROIMIDAZOLE ANTIBIOTICS RESISTANCE PROTEIN, NIMA-FAMILY-RELATED PROTEIN-RELATED"/>
    <property type="match status" value="1"/>
</dbReference>
<evidence type="ECO:0000313" key="1">
    <source>
        <dbReference type="EMBL" id="SVD44595.1"/>
    </source>
</evidence>
<dbReference type="Gene3D" id="2.30.110.10">
    <property type="entry name" value="Electron Transport, Fmn-binding Protein, Chain A"/>
    <property type="match status" value="1"/>
</dbReference>
<gene>
    <name evidence="1" type="ORF">METZ01_LOCUS397449</name>
</gene>
<evidence type="ECO:0008006" key="2">
    <source>
        <dbReference type="Google" id="ProtNLM"/>
    </source>
</evidence>
<dbReference type="Pfam" id="PF12900">
    <property type="entry name" value="Pyridox_ox_2"/>
    <property type="match status" value="1"/>
</dbReference>
<dbReference type="SUPFAM" id="SSF50475">
    <property type="entry name" value="FMN-binding split barrel"/>
    <property type="match status" value="1"/>
</dbReference>
<reference evidence="1" key="1">
    <citation type="submission" date="2018-05" db="EMBL/GenBank/DDBJ databases">
        <authorList>
            <person name="Lanie J.A."/>
            <person name="Ng W.-L."/>
            <person name="Kazmierczak K.M."/>
            <person name="Andrzejewski T.M."/>
            <person name="Davidsen T.M."/>
            <person name="Wayne K.J."/>
            <person name="Tettelin H."/>
            <person name="Glass J.I."/>
            <person name="Rusch D."/>
            <person name="Podicherti R."/>
            <person name="Tsui H.-C.T."/>
            <person name="Winkler M.E."/>
        </authorList>
    </citation>
    <scope>NUCLEOTIDE SEQUENCE</scope>
</reference>
<dbReference type="InterPro" id="IPR024747">
    <property type="entry name" value="Pyridox_Oxase-rel"/>
</dbReference>
<accession>A0A382VEY5</accession>
<dbReference type="PANTHER" id="PTHR34071:SF2">
    <property type="entry name" value="FLAVIN-NUCLEOTIDE-BINDING PROTEIN"/>
    <property type="match status" value="1"/>
</dbReference>
<proteinExistence type="predicted"/>
<protein>
    <recommendedName>
        <fullName evidence="2">NimA</fullName>
    </recommendedName>
</protein>
<sequence length="201" mass="23663">MADEKTHIMAYDPNKKSINQSRLKNYEMEDDWIIKVLSEIKVGHIGTRDSKQPFVVPSSFWYSKDNHEIYFHSNAYGRMRYNAESNPEACFECYRSGRLLPSNLALEASFQYECVIAFGEIRIIKKIDEKRNILNGLLKKYFGEMESGKDYRPITDDELKRTSVYGIIINSWSGKRNWNKRAEQAEGGEWPDLDPKWFDFY</sequence>
<dbReference type="InterPro" id="IPR012349">
    <property type="entry name" value="Split_barrel_FMN-bd"/>
</dbReference>
<organism evidence="1">
    <name type="scientific">marine metagenome</name>
    <dbReference type="NCBI Taxonomy" id="408172"/>
    <lineage>
        <taxon>unclassified sequences</taxon>
        <taxon>metagenomes</taxon>
        <taxon>ecological metagenomes</taxon>
    </lineage>
</organism>